<evidence type="ECO:0000256" key="7">
    <source>
        <dbReference type="ARBA" id="ARBA00023277"/>
    </source>
</evidence>
<dbReference type="AlphaFoldDB" id="G2QKP9"/>
<dbReference type="PANTHER" id="PTHR42721">
    <property type="entry name" value="SUGAR HYDROLASE-RELATED"/>
    <property type="match status" value="1"/>
</dbReference>
<dbReference type="SMART" id="SM01217">
    <property type="entry name" value="Fn3_like"/>
    <property type="match status" value="1"/>
</dbReference>
<dbReference type="GO" id="GO:0046556">
    <property type="term" value="F:alpha-L-arabinofuranosidase activity"/>
    <property type="evidence" value="ECO:0007669"/>
    <property type="project" value="TreeGrafter"/>
</dbReference>
<evidence type="ECO:0000313" key="15">
    <source>
        <dbReference type="Proteomes" id="UP000007322"/>
    </source>
</evidence>
<dbReference type="Gene3D" id="2.60.40.10">
    <property type="entry name" value="Immunoglobulins"/>
    <property type="match status" value="1"/>
</dbReference>
<feature type="compositionally biased region" description="Low complexity" evidence="12">
    <location>
        <begin position="666"/>
        <end position="686"/>
    </location>
</feature>
<dbReference type="InterPro" id="IPR026891">
    <property type="entry name" value="Fn3-like"/>
</dbReference>
<keyword evidence="7" id="KW-0119">Carbohydrate metabolism</keyword>
<dbReference type="UniPathway" id="UPA00114"/>
<dbReference type="SUPFAM" id="SSF51445">
    <property type="entry name" value="(Trans)glycosidases"/>
    <property type="match status" value="1"/>
</dbReference>
<evidence type="ECO:0000256" key="9">
    <source>
        <dbReference type="ARBA" id="ARBA00023326"/>
    </source>
</evidence>
<dbReference type="eggNOG" id="ENOG502SHDC">
    <property type="taxonomic scope" value="Eukaryota"/>
</dbReference>
<dbReference type="Pfam" id="PF00933">
    <property type="entry name" value="Glyco_hydro_3"/>
    <property type="match status" value="1"/>
</dbReference>
<dbReference type="InterPro" id="IPR036881">
    <property type="entry name" value="Glyco_hydro_3_C_sf"/>
</dbReference>
<dbReference type="STRING" id="573729.G2QKP9"/>
<accession>G2QKP9</accession>
<dbReference type="RefSeq" id="XP_003665776.1">
    <property type="nucleotide sequence ID" value="XM_003665728.1"/>
</dbReference>
<dbReference type="GO" id="GO:0045493">
    <property type="term" value="P:xylan catabolic process"/>
    <property type="evidence" value="ECO:0007669"/>
    <property type="project" value="UniProtKB-UniPathway"/>
</dbReference>
<evidence type="ECO:0000256" key="10">
    <source>
        <dbReference type="ARBA" id="ARBA00024574"/>
    </source>
</evidence>
<evidence type="ECO:0000256" key="6">
    <source>
        <dbReference type="ARBA" id="ARBA00023180"/>
    </source>
</evidence>
<evidence type="ECO:0000256" key="1">
    <source>
        <dbReference type="ARBA" id="ARBA00004851"/>
    </source>
</evidence>
<evidence type="ECO:0000256" key="4">
    <source>
        <dbReference type="ARBA" id="ARBA00022729"/>
    </source>
</evidence>
<dbReference type="PANTHER" id="PTHR42721:SF3">
    <property type="entry name" value="BETA-D-XYLOSIDASE 5-RELATED"/>
    <property type="match status" value="1"/>
</dbReference>
<organism evidence="14 15">
    <name type="scientific">Thermothelomyces thermophilus (strain ATCC 42464 / BCRC 31852 / DSM 1799)</name>
    <name type="common">Sporotrichum thermophile</name>
    <dbReference type="NCBI Taxonomy" id="573729"/>
    <lineage>
        <taxon>Eukaryota</taxon>
        <taxon>Fungi</taxon>
        <taxon>Dikarya</taxon>
        <taxon>Ascomycota</taxon>
        <taxon>Pezizomycotina</taxon>
        <taxon>Sordariomycetes</taxon>
        <taxon>Sordariomycetidae</taxon>
        <taxon>Sordariales</taxon>
        <taxon>Chaetomiaceae</taxon>
        <taxon>Thermothelomyces</taxon>
    </lineage>
</organism>
<comment type="similarity">
    <text evidence="2">Belongs to the glycosyl hydrolase 3 family.</text>
</comment>
<gene>
    <name evidence="14" type="ORF">MYCTH_104628</name>
</gene>
<dbReference type="InterPro" id="IPR002772">
    <property type="entry name" value="Glyco_hydro_3_C"/>
</dbReference>
<comment type="pathway">
    <text evidence="1">Glycan degradation; xylan degradation.</text>
</comment>
<proteinExistence type="inferred from homology"/>
<dbReference type="VEuPathDB" id="FungiDB:MYCTH_104628"/>
<dbReference type="SUPFAM" id="SSF52279">
    <property type="entry name" value="Beta-D-glucan exohydrolase, C-terminal domain"/>
    <property type="match status" value="1"/>
</dbReference>
<evidence type="ECO:0000256" key="11">
    <source>
        <dbReference type="ARBA" id="ARBA00026107"/>
    </source>
</evidence>
<evidence type="ECO:0000256" key="3">
    <source>
        <dbReference type="ARBA" id="ARBA00022651"/>
    </source>
</evidence>
<dbReference type="OMA" id="IGFWAND"/>
<evidence type="ECO:0000313" key="14">
    <source>
        <dbReference type="EMBL" id="AEO60531.1"/>
    </source>
</evidence>
<evidence type="ECO:0000256" key="2">
    <source>
        <dbReference type="ARBA" id="ARBA00005336"/>
    </source>
</evidence>
<sequence length="835" mass="89694">MSAVAYGLDGPFQTYPDCTKPPLSDIKVCDRTLPEAERAAALVAALTDEEKLQNLVSKAPGAPRIGLPAYNWWSEALHGVAHAPGTQFRDGPGDFNSSTSFPMPLLMAAAFDDELIEAVGDVIGTEARAFGNAGWSGLDYWTPNVNPFRDPRWGRGSETPGEDVVRLKRYAASMIRGLEGRSSSSSSCSFGSGGEPPRVISTCKHYAGNDFEDWNGTTRHDFDAVISAQDLAEYYLAPFQQCARDSRVGSVMCAYNAVNGVPSCANSYLMNTILRGHWNWTEHDNYVTSDCEAVLDVSAHHHYADTNAEGTGLCFEAGMDTSCEYEGSSDIPGASAGGFLTWPAVDRALTRLYRSLVRVGYFDGPESPHASLGWADVNRPEAQELALRAAVEGIVLLKNDNDTLPLPLPDDVVVTADGGRRRVAMIGFWADAPDKLFGGYSGAPPFARSPASAARQLGWNVTVAGGPVLEGDSDEEEDTWTAPAVEAAADADYIVYFGGLDTSAAGETKDRMTIGWPAAQLALISELARLGKPVVVVQMGDQLDDTPLFELDGVGAVLWANWPGQDGGTAVVRLLSGAESPAGRLPVTQYPANYTDAVPLTDMTLRPSATNPGRTYRWYPTPVRPFGFGLHYTTFRAEFGPHPFFPGAGKGDGDGEDKGESKSEIRTQQQQQQQQQQRRAAAAATTPIRDLLRDCDKTYPDTCPLPPLTVRVTNEGERASDYVVLAFVSGEYGPAPYPIKTLVSYARARGLKGKGGDGDGDGDGATTTVSLDWTVGNLARHDERGNTILYPGTYTLTLDEPAQASVQFALEGEPVVLDEWPAPPSANSTARGRHR</sequence>
<dbReference type="InParanoid" id="G2QKP9"/>
<keyword evidence="9" id="KW-0624">Polysaccharide degradation</keyword>
<reference evidence="14 15" key="1">
    <citation type="journal article" date="2011" name="Nat. Biotechnol.">
        <title>Comparative genomic analysis of the thermophilic biomass-degrading fungi Myceliophthora thermophila and Thielavia terrestris.</title>
        <authorList>
            <person name="Berka R.M."/>
            <person name="Grigoriev I.V."/>
            <person name="Otillar R."/>
            <person name="Salamov A."/>
            <person name="Grimwood J."/>
            <person name="Reid I."/>
            <person name="Ishmael N."/>
            <person name="John T."/>
            <person name="Darmond C."/>
            <person name="Moisan M.-C."/>
            <person name="Henrissat B."/>
            <person name="Coutinho P.M."/>
            <person name="Lombard V."/>
            <person name="Natvig D.O."/>
            <person name="Lindquist E."/>
            <person name="Schmutz J."/>
            <person name="Lucas S."/>
            <person name="Harris P."/>
            <person name="Powlowski J."/>
            <person name="Bellemare A."/>
            <person name="Taylor D."/>
            <person name="Butler G."/>
            <person name="de Vries R.P."/>
            <person name="Allijn I.E."/>
            <person name="van den Brink J."/>
            <person name="Ushinsky S."/>
            <person name="Storms R."/>
            <person name="Powell A.J."/>
            <person name="Paulsen I.T."/>
            <person name="Elbourne L.D.H."/>
            <person name="Baker S.E."/>
            <person name="Magnuson J."/>
            <person name="LaBoissiere S."/>
            <person name="Clutterbuck A.J."/>
            <person name="Martinez D."/>
            <person name="Wogulis M."/>
            <person name="de Leon A.L."/>
            <person name="Rey M.W."/>
            <person name="Tsang A."/>
        </authorList>
    </citation>
    <scope>NUCLEOTIDE SEQUENCE [LARGE SCALE GENOMIC DNA]</scope>
    <source>
        <strain evidence="15">ATCC 42464 / BCRC 31852 / DSM 1799</strain>
    </source>
</reference>
<dbReference type="GO" id="GO:0009044">
    <property type="term" value="F:xylan 1,4-beta-xylosidase activity"/>
    <property type="evidence" value="ECO:0007669"/>
    <property type="project" value="UniProtKB-EC"/>
</dbReference>
<dbReference type="GeneID" id="11513523"/>
<dbReference type="Pfam" id="PF01915">
    <property type="entry name" value="Glyco_hydro_3_C"/>
    <property type="match status" value="1"/>
</dbReference>
<keyword evidence="5 14" id="KW-0378">Hydrolase</keyword>
<protein>
    <recommendedName>
        <fullName evidence="11">xylan 1,4-beta-xylosidase</fullName>
        <ecNumber evidence="11">3.2.1.37</ecNumber>
    </recommendedName>
</protein>
<name>G2QKP9_THET4</name>
<dbReference type="InterPro" id="IPR017853">
    <property type="entry name" value="GH"/>
</dbReference>
<keyword evidence="3" id="KW-0858">Xylan degradation</keyword>
<dbReference type="OrthoDB" id="47059at2759"/>
<keyword evidence="15" id="KW-1185">Reference proteome</keyword>
<keyword evidence="8 14" id="KW-0326">Glycosidase</keyword>
<dbReference type="Gene3D" id="3.40.50.1700">
    <property type="entry name" value="Glycoside hydrolase family 3 C-terminal domain"/>
    <property type="match status" value="1"/>
</dbReference>
<dbReference type="InterPro" id="IPR001764">
    <property type="entry name" value="Glyco_hydro_3_N"/>
</dbReference>
<feature type="region of interest" description="Disordered" evidence="12">
    <location>
        <begin position="643"/>
        <end position="687"/>
    </location>
</feature>
<comment type="catalytic activity">
    <reaction evidence="10">
        <text>Hydrolysis of (1-&gt;4)-beta-D-xylans, to remove successive D-xylose residues from the non-reducing termini.</text>
        <dbReference type="EC" id="3.2.1.37"/>
    </reaction>
</comment>
<dbReference type="GO" id="GO:0031222">
    <property type="term" value="P:arabinan catabolic process"/>
    <property type="evidence" value="ECO:0007669"/>
    <property type="project" value="TreeGrafter"/>
</dbReference>
<evidence type="ECO:0000256" key="8">
    <source>
        <dbReference type="ARBA" id="ARBA00023295"/>
    </source>
</evidence>
<dbReference type="InterPro" id="IPR044993">
    <property type="entry name" value="BXL"/>
</dbReference>
<dbReference type="InterPro" id="IPR013783">
    <property type="entry name" value="Ig-like_fold"/>
</dbReference>
<dbReference type="EC" id="3.2.1.37" evidence="11"/>
<dbReference type="KEGG" id="mtm:MYCTH_104628"/>
<feature type="compositionally biased region" description="Basic and acidic residues" evidence="12">
    <location>
        <begin position="651"/>
        <end position="665"/>
    </location>
</feature>
<dbReference type="HOGENOM" id="CLU_004542_5_3_1"/>
<keyword evidence="4" id="KW-0732">Signal</keyword>
<dbReference type="InterPro" id="IPR036962">
    <property type="entry name" value="Glyco_hydro_3_N_sf"/>
</dbReference>
<evidence type="ECO:0000256" key="12">
    <source>
        <dbReference type="SAM" id="MobiDB-lite"/>
    </source>
</evidence>
<evidence type="ECO:0000256" key="5">
    <source>
        <dbReference type="ARBA" id="ARBA00022801"/>
    </source>
</evidence>
<keyword evidence="6" id="KW-0325">Glycoprotein</keyword>
<evidence type="ECO:0000259" key="13">
    <source>
        <dbReference type="SMART" id="SM01217"/>
    </source>
</evidence>
<dbReference type="Proteomes" id="UP000007322">
    <property type="component" value="Chromosome 6"/>
</dbReference>
<dbReference type="EMBL" id="CP003007">
    <property type="protein sequence ID" value="AEO60531.1"/>
    <property type="molecule type" value="Genomic_DNA"/>
</dbReference>
<dbReference type="Gene3D" id="3.20.20.300">
    <property type="entry name" value="Glycoside hydrolase, family 3, N-terminal domain"/>
    <property type="match status" value="1"/>
</dbReference>
<feature type="domain" description="Fibronectin type III-like" evidence="13">
    <location>
        <begin position="722"/>
        <end position="802"/>
    </location>
</feature>